<dbReference type="Proteomes" id="UP000437748">
    <property type="component" value="Unassembled WGS sequence"/>
</dbReference>
<protein>
    <submittedName>
        <fullName evidence="1">Uncharacterized protein</fullName>
    </submittedName>
</protein>
<name>A0A6N6VQ10_9BACT</name>
<accession>A0A6N6VQ10</accession>
<gene>
    <name evidence="1" type="ORF">GCL60_13060</name>
</gene>
<comment type="caution">
    <text evidence="1">The sequence shown here is derived from an EMBL/GenBank/DDBJ whole genome shotgun (WGS) entry which is preliminary data.</text>
</comment>
<proteinExistence type="predicted"/>
<keyword evidence="2" id="KW-1185">Reference proteome</keyword>
<dbReference type="OrthoDB" id="5293775at2"/>
<dbReference type="AlphaFoldDB" id="A0A6N6VQ10"/>
<organism evidence="1 2">
    <name type="scientific">Silvanigrella paludirubra</name>
    <dbReference type="NCBI Taxonomy" id="2499159"/>
    <lineage>
        <taxon>Bacteria</taxon>
        <taxon>Pseudomonadati</taxon>
        <taxon>Bdellovibrionota</taxon>
        <taxon>Oligoflexia</taxon>
        <taxon>Silvanigrellales</taxon>
        <taxon>Silvanigrellaceae</taxon>
        <taxon>Silvanigrella</taxon>
    </lineage>
</organism>
<evidence type="ECO:0000313" key="1">
    <source>
        <dbReference type="EMBL" id="KAB8036767.1"/>
    </source>
</evidence>
<dbReference type="EMBL" id="WFLM01000005">
    <property type="protein sequence ID" value="KAB8036767.1"/>
    <property type="molecule type" value="Genomic_DNA"/>
</dbReference>
<dbReference type="RefSeq" id="WP_153421182.1">
    <property type="nucleotide sequence ID" value="NZ_WFLM01000005.1"/>
</dbReference>
<reference evidence="1 2" key="1">
    <citation type="submission" date="2019-10" db="EMBL/GenBank/DDBJ databases">
        <title>New species of Slilvanegrellaceae.</title>
        <authorList>
            <person name="Pitt A."/>
            <person name="Hahn M.W."/>
        </authorList>
    </citation>
    <scope>NUCLEOTIDE SEQUENCE [LARGE SCALE GENOMIC DNA]</scope>
    <source>
        <strain evidence="1 2">SP-Ram-0.45-NSY-1</strain>
    </source>
</reference>
<sequence length="214" mass="24342">MKSLFLFFTQSEMGAPDYLSRTGEQGAETLAETIISFLSESLKIRILDNFEARAQSLNEDVLWRSFKEQSSFQKAVAASLSLYSEVLLLSGSDVRSMKTCEVLAKSLALPICVENRFDKHKKSEPQLGTLNDAMSTLFENIQEENCPKVFLIATSIESLIEWVQEKKVADYTDYFEKIIHLSSENNVIPTVFVSGLEKENNEFKWIFDLPKETN</sequence>
<evidence type="ECO:0000313" key="2">
    <source>
        <dbReference type="Proteomes" id="UP000437748"/>
    </source>
</evidence>